<dbReference type="Proteomes" id="UP001157418">
    <property type="component" value="Unassembled WGS sequence"/>
</dbReference>
<gene>
    <name evidence="2" type="ORF">LVIROSA_LOCUS13810</name>
</gene>
<evidence type="ECO:0000313" key="2">
    <source>
        <dbReference type="EMBL" id="CAH1426745.1"/>
    </source>
</evidence>
<reference evidence="2 3" key="1">
    <citation type="submission" date="2022-01" db="EMBL/GenBank/DDBJ databases">
        <authorList>
            <person name="Xiong W."/>
            <person name="Schranz E."/>
        </authorList>
    </citation>
    <scope>NUCLEOTIDE SEQUENCE [LARGE SCALE GENOMIC DNA]</scope>
</reference>
<keyword evidence="3" id="KW-1185">Reference proteome</keyword>
<protein>
    <submittedName>
        <fullName evidence="2">Uncharacterized protein</fullName>
    </submittedName>
</protein>
<organism evidence="2 3">
    <name type="scientific">Lactuca virosa</name>
    <dbReference type="NCBI Taxonomy" id="75947"/>
    <lineage>
        <taxon>Eukaryota</taxon>
        <taxon>Viridiplantae</taxon>
        <taxon>Streptophyta</taxon>
        <taxon>Embryophyta</taxon>
        <taxon>Tracheophyta</taxon>
        <taxon>Spermatophyta</taxon>
        <taxon>Magnoliopsida</taxon>
        <taxon>eudicotyledons</taxon>
        <taxon>Gunneridae</taxon>
        <taxon>Pentapetalae</taxon>
        <taxon>asterids</taxon>
        <taxon>campanulids</taxon>
        <taxon>Asterales</taxon>
        <taxon>Asteraceae</taxon>
        <taxon>Cichorioideae</taxon>
        <taxon>Cichorieae</taxon>
        <taxon>Lactucinae</taxon>
        <taxon>Lactuca</taxon>
    </lineage>
</organism>
<comment type="caution">
    <text evidence="2">The sequence shown here is derived from an EMBL/GenBank/DDBJ whole genome shotgun (WGS) entry which is preliminary data.</text>
</comment>
<dbReference type="AlphaFoldDB" id="A0AAU9MIP3"/>
<evidence type="ECO:0000313" key="3">
    <source>
        <dbReference type="Proteomes" id="UP001157418"/>
    </source>
</evidence>
<feature type="compositionally biased region" description="Acidic residues" evidence="1">
    <location>
        <begin position="63"/>
        <end position="75"/>
    </location>
</feature>
<name>A0AAU9MIP3_9ASTR</name>
<sequence>MLLRKKHLPSSNSLLIPVFLIQGLRKRRSQNQSLKLRAQTVEELSTITKPITKVIEGDKDSKETDEDDSETDDLTFNDSPRKDATVESNTEDTSNLDVIVHTSDVDTNITTSANESKNTIPPKGSISKFNTEEYRSSNITDNLFDKESNVNIGENPLTCVLISSST</sequence>
<feature type="compositionally biased region" description="Polar residues" evidence="1">
    <location>
        <begin position="86"/>
        <end position="96"/>
    </location>
</feature>
<feature type="region of interest" description="Disordered" evidence="1">
    <location>
        <begin position="55"/>
        <end position="98"/>
    </location>
</feature>
<proteinExistence type="predicted"/>
<evidence type="ECO:0000256" key="1">
    <source>
        <dbReference type="SAM" id="MobiDB-lite"/>
    </source>
</evidence>
<accession>A0AAU9MIP3</accession>
<dbReference type="EMBL" id="CAKMRJ010002223">
    <property type="protein sequence ID" value="CAH1426745.1"/>
    <property type="molecule type" value="Genomic_DNA"/>
</dbReference>